<dbReference type="InterPro" id="IPR006674">
    <property type="entry name" value="HD_domain"/>
</dbReference>
<dbReference type="SMART" id="SM00304">
    <property type="entry name" value="HAMP"/>
    <property type="match status" value="1"/>
</dbReference>
<evidence type="ECO:0000256" key="1">
    <source>
        <dbReference type="SAM" id="Phobius"/>
    </source>
</evidence>
<protein>
    <submittedName>
        <fullName evidence="8">PAS domain S-box-containing protein/diguanylate cyclase (GGDEF) domain-containing protein/HDIG domain-containing protein</fullName>
    </submittedName>
</protein>
<dbReference type="PROSITE" id="PS50112">
    <property type="entry name" value="PAS"/>
    <property type="match status" value="2"/>
</dbReference>
<dbReference type="PROSITE" id="PS50885">
    <property type="entry name" value="HAMP"/>
    <property type="match status" value="1"/>
</dbReference>
<dbReference type="PANTHER" id="PTHR43155">
    <property type="entry name" value="CYCLIC DI-GMP PHOSPHODIESTERASE PA4108-RELATED"/>
    <property type="match status" value="1"/>
</dbReference>
<keyword evidence="9" id="KW-1185">Reference proteome</keyword>
<dbReference type="SUPFAM" id="SSF55785">
    <property type="entry name" value="PYP-like sensor domain (PAS domain)"/>
    <property type="match status" value="2"/>
</dbReference>
<dbReference type="CDD" id="cd00130">
    <property type="entry name" value="PAS"/>
    <property type="match status" value="2"/>
</dbReference>
<name>A0A1G5RWQ1_9FIRM</name>
<dbReference type="SUPFAM" id="SSF55073">
    <property type="entry name" value="Nucleotide cyclase"/>
    <property type="match status" value="1"/>
</dbReference>
<feature type="domain" description="HD" evidence="6">
    <location>
        <begin position="871"/>
        <end position="993"/>
    </location>
</feature>
<dbReference type="EMBL" id="FMWL01000003">
    <property type="protein sequence ID" value="SCZ77881.1"/>
    <property type="molecule type" value="Genomic_DNA"/>
</dbReference>
<dbReference type="SUPFAM" id="SSF158472">
    <property type="entry name" value="HAMP domain-like"/>
    <property type="match status" value="1"/>
</dbReference>
<dbReference type="SMART" id="SM00267">
    <property type="entry name" value="GGDEF"/>
    <property type="match status" value="1"/>
</dbReference>
<dbReference type="Pfam" id="PF13487">
    <property type="entry name" value="HD_5"/>
    <property type="match status" value="1"/>
</dbReference>
<dbReference type="SMART" id="SM00086">
    <property type="entry name" value="PAC"/>
    <property type="match status" value="2"/>
</dbReference>
<dbReference type="NCBIfam" id="TIGR00277">
    <property type="entry name" value="HDIG"/>
    <property type="match status" value="1"/>
</dbReference>
<dbReference type="InterPro" id="IPR000160">
    <property type="entry name" value="GGDEF_dom"/>
</dbReference>
<dbReference type="RefSeq" id="WP_092589775.1">
    <property type="nucleotide sequence ID" value="NZ_FMWL01000003.1"/>
</dbReference>
<dbReference type="InterPro" id="IPR000700">
    <property type="entry name" value="PAS-assoc_C"/>
</dbReference>
<dbReference type="NCBIfam" id="TIGR00254">
    <property type="entry name" value="GGDEF"/>
    <property type="match status" value="1"/>
</dbReference>
<dbReference type="InterPro" id="IPR013767">
    <property type="entry name" value="PAS_fold"/>
</dbReference>
<dbReference type="SUPFAM" id="SSF109604">
    <property type="entry name" value="HD-domain/PDEase-like"/>
    <property type="match status" value="1"/>
</dbReference>
<dbReference type="Gene3D" id="3.30.70.270">
    <property type="match status" value="1"/>
</dbReference>
<dbReference type="AlphaFoldDB" id="A0A1G5RWQ1"/>
<dbReference type="InterPro" id="IPR035965">
    <property type="entry name" value="PAS-like_dom_sf"/>
</dbReference>
<evidence type="ECO:0000259" key="2">
    <source>
        <dbReference type="PROSITE" id="PS50112"/>
    </source>
</evidence>
<evidence type="ECO:0000259" key="5">
    <source>
        <dbReference type="PROSITE" id="PS50887"/>
    </source>
</evidence>
<accession>A0A1G5RWQ1</accession>
<keyword evidence="1" id="KW-0812">Transmembrane</keyword>
<evidence type="ECO:0000313" key="9">
    <source>
        <dbReference type="Proteomes" id="UP000199208"/>
    </source>
</evidence>
<dbReference type="SMART" id="SM00471">
    <property type="entry name" value="HDc"/>
    <property type="match status" value="1"/>
</dbReference>
<dbReference type="OrthoDB" id="9804747at2"/>
<dbReference type="Gene3D" id="6.10.340.10">
    <property type="match status" value="1"/>
</dbReference>
<dbReference type="GO" id="GO:0016020">
    <property type="term" value="C:membrane"/>
    <property type="evidence" value="ECO:0007669"/>
    <property type="project" value="InterPro"/>
</dbReference>
<dbReference type="CDD" id="cd00077">
    <property type="entry name" value="HDc"/>
    <property type="match status" value="1"/>
</dbReference>
<dbReference type="InterPro" id="IPR037522">
    <property type="entry name" value="HD_GYP_dom"/>
</dbReference>
<dbReference type="PROSITE" id="PS50113">
    <property type="entry name" value="PAC"/>
    <property type="match status" value="1"/>
</dbReference>
<sequence>MQQGPKIKRTISIRSIIIIAFTLSTLVAVAALGGIVFSNWNSSIDATVAEIARGTNHEIMDQVEAYIQVPQHMVAVNRGLLEQGIIDMDQPSLREKFFVNALASHEGESVYSFSYGSARGEYYGARRNDASTIEIIRNDDSTEGHSWYYTVQEDLTAGPLVMQAGAFDPRTRAWFKAASETGDLAYSSIYKHFVMNDLTISAAAPLYDEAGRLKGVLGAHITLEDANEKLAEIAGRKDAKSVIVERDTGYLVANSYGADNYTLDAEGKFQRLPIASFHDAGVLAAYQRYMADGETDYAYDQDGEQVFTEVAAIQASGIHWLVITSVPEGFLAAGYQRSFETSVLLSGALLILIILMFLKLSKKLFSPVIMLLNAQESFADGHRSQRAPILRHDEIGQLAASFNHMAEVIDYHVHALEDEVKARTEDLRDRNVALEDYKDRLQLILDSTVEAICGLDMQGRCTFINDSGLKMLGYEDAGELVGKSLHQVIHHSLRDGTPILDEECRIYRASANSTGAHVADEVFWRKDGSCFDVEYHSYPQLLEGRVVGTVVTFMDNTERRRMEQMIYNEKEQFKTTLLSVGDGVISTDHHGRIQVMNPIAEALTGWTQAEAFGRPFAEVFHIINEYTREACENPVERVLEIGEIIELANHTILVAKDGREIPIEDSAAPIRSSNGFITGVVIVFRDFTEKKEKISEIEYLSFHDHLTGLYNRRYIEDALARMDTVRNLPFSVVTIDVNGLKLTNDAFGHKMGDRLLKSVAGLLRRVCREEDVIGRIGGDEFIILLPKTSELEAERIKKRIMEAAAKVKLESVIVSVAVGHASKCEAGQDMSDVMTLADNNMYKEKLKYGKLMRSQTIEMVLKNINLKYDQEQIHTERVSQYCEAIAREMGLSEKDVQEIKTAGVLHDIGKIMISPELLNKPGRLTEEEFEIIKRHPETSYQILKSADEYASVAEAVLYHHERVDGKGYPEGLRGDQIPLYARIIAVADSYEAMTAKRSYHKPKTKEEAVAELRRCVGTQFDEGVVAVFVGRVLAETVEERVN</sequence>
<dbReference type="InterPro" id="IPR000014">
    <property type="entry name" value="PAS"/>
</dbReference>
<dbReference type="PROSITE" id="PS51831">
    <property type="entry name" value="HD"/>
    <property type="match status" value="1"/>
</dbReference>
<dbReference type="InterPro" id="IPR003660">
    <property type="entry name" value="HAMP_dom"/>
</dbReference>
<dbReference type="InterPro" id="IPR029787">
    <property type="entry name" value="Nucleotide_cyclase"/>
</dbReference>
<feature type="domain" description="PAS" evidence="2">
    <location>
        <begin position="437"/>
        <end position="475"/>
    </location>
</feature>
<proteinExistence type="predicted"/>
<dbReference type="STRING" id="1120920.SAMN03080599_00993"/>
<dbReference type="Pfam" id="PF00990">
    <property type="entry name" value="GGDEF"/>
    <property type="match status" value="1"/>
</dbReference>
<dbReference type="Gene3D" id="3.30.450.20">
    <property type="entry name" value="PAS domain"/>
    <property type="match status" value="4"/>
</dbReference>
<gene>
    <name evidence="8" type="ORF">SAMN03080599_00993</name>
</gene>
<dbReference type="Pfam" id="PF00989">
    <property type="entry name" value="PAS"/>
    <property type="match status" value="2"/>
</dbReference>
<dbReference type="PROSITE" id="PS51832">
    <property type="entry name" value="HD_GYP"/>
    <property type="match status" value="1"/>
</dbReference>
<dbReference type="SMART" id="SM00091">
    <property type="entry name" value="PAS"/>
    <property type="match status" value="2"/>
</dbReference>
<dbReference type="InterPro" id="IPR006675">
    <property type="entry name" value="HDIG_dom"/>
</dbReference>
<evidence type="ECO:0000259" key="6">
    <source>
        <dbReference type="PROSITE" id="PS51831"/>
    </source>
</evidence>
<evidence type="ECO:0000259" key="3">
    <source>
        <dbReference type="PROSITE" id="PS50113"/>
    </source>
</evidence>
<dbReference type="Pfam" id="PF00672">
    <property type="entry name" value="HAMP"/>
    <property type="match status" value="1"/>
</dbReference>
<reference evidence="8 9" key="1">
    <citation type="submission" date="2016-10" db="EMBL/GenBank/DDBJ databases">
        <authorList>
            <person name="de Groot N.N."/>
        </authorList>
    </citation>
    <scope>NUCLEOTIDE SEQUENCE [LARGE SCALE GENOMIC DNA]</scope>
    <source>
        <strain evidence="8 9">DSM 2784</strain>
    </source>
</reference>
<organism evidence="8 9">
    <name type="scientific">Acidaminobacter hydrogenoformans DSM 2784</name>
    <dbReference type="NCBI Taxonomy" id="1120920"/>
    <lineage>
        <taxon>Bacteria</taxon>
        <taxon>Bacillati</taxon>
        <taxon>Bacillota</taxon>
        <taxon>Clostridia</taxon>
        <taxon>Peptostreptococcales</taxon>
        <taxon>Acidaminobacteraceae</taxon>
        <taxon>Acidaminobacter</taxon>
    </lineage>
</organism>
<feature type="domain" description="GGDEF" evidence="5">
    <location>
        <begin position="728"/>
        <end position="858"/>
    </location>
</feature>
<dbReference type="Proteomes" id="UP000199208">
    <property type="component" value="Unassembled WGS sequence"/>
</dbReference>
<dbReference type="NCBIfam" id="TIGR00229">
    <property type="entry name" value="sensory_box"/>
    <property type="match status" value="2"/>
</dbReference>
<keyword evidence="1" id="KW-1133">Transmembrane helix</keyword>
<feature type="domain" description="PAS" evidence="2">
    <location>
        <begin position="569"/>
        <end position="642"/>
    </location>
</feature>
<dbReference type="Gene3D" id="1.10.3210.10">
    <property type="entry name" value="Hypothetical protein af1432"/>
    <property type="match status" value="1"/>
</dbReference>
<dbReference type="InterPro" id="IPR001610">
    <property type="entry name" value="PAC"/>
</dbReference>
<dbReference type="InterPro" id="IPR043128">
    <property type="entry name" value="Rev_trsase/Diguanyl_cyclase"/>
</dbReference>
<keyword evidence="1" id="KW-0472">Membrane</keyword>
<dbReference type="InterPro" id="IPR003607">
    <property type="entry name" value="HD/PDEase_dom"/>
</dbReference>
<feature type="domain" description="HAMP" evidence="4">
    <location>
        <begin position="362"/>
        <end position="414"/>
    </location>
</feature>
<feature type="domain" description="PAC" evidence="3">
    <location>
        <begin position="647"/>
        <end position="699"/>
    </location>
</feature>
<feature type="domain" description="HD-GYP" evidence="7">
    <location>
        <begin position="849"/>
        <end position="1042"/>
    </location>
</feature>
<evidence type="ECO:0000259" key="7">
    <source>
        <dbReference type="PROSITE" id="PS51832"/>
    </source>
</evidence>
<dbReference type="PROSITE" id="PS50887">
    <property type="entry name" value="GGDEF"/>
    <property type="match status" value="1"/>
</dbReference>
<feature type="transmembrane region" description="Helical" evidence="1">
    <location>
        <begin position="12"/>
        <end position="37"/>
    </location>
</feature>
<dbReference type="GO" id="GO:0007165">
    <property type="term" value="P:signal transduction"/>
    <property type="evidence" value="ECO:0007669"/>
    <property type="project" value="InterPro"/>
</dbReference>
<evidence type="ECO:0000313" key="8">
    <source>
        <dbReference type="EMBL" id="SCZ77881.1"/>
    </source>
</evidence>
<evidence type="ECO:0000259" key="4">
    <source>
        <dbReference type="PROSITE" id="PS50885"/>
    </source>
</evidence>
<dbReference type="GO" id="GO:0006355">
    <property type="term" value="P:regulation of DNA-templated transcription"/>
    <property type="evidence" value="ECO:0007669"/>
    <property type="project" value="InterPro"/>
</dbReference>
<dbReference type="CDD" id="cd06225">
    <property type="entry name" value="HAMP"/>
    <property type="match status" value="1"/>
</dbReference>
<dbReference type="CDD" id="cd01949">
    <property type="entry name" value="GGDEF"/>
    <property type="match status" value="1"/>
</dbReference>
<dbReference type="Pfam" id="PF22673">
    <property type="entry name" value="MCP-like_PDC_1"/>
    <property type="match status" value="1"/>
</dbReference>
<dbReference type="PANTHER" id="PTHR43155:SF2">
    <property type="entry name" value="CYCLIC DI-GMP PHOSPHODIESTERASE PA4108"/>
    <property type="match status" value="1"/>
</dbReference>